<evidence type="ECO:0000256" key="11">
    <source>
        <dbReference type="SAM" id="MobiDB-lite"/>
    </source>
</evidence>
<accession>A0ABV5ASG5</accession>
<dbReference type="Pfam" id="PF00905">
    <property type="entry name" value="Transpeptidase"/>
    <property type="match status" value="1"/>
</dbReference>
<evidence type="ECO:0000313" key="15">
    <source>
        <dbReference type="EMBL" id="MFB5267140.1"/>
    </source>
</evidence>
<dbReference type="SUPFAM" id="SSF56519">
    <property type="entry name" value="Penicillin binding protein dimerisation domain"/>
    <property type="match status" value="1"/>
</dbReference>
<comment type="subcellular location">
    <subcellularLocation>
        <location evidence="2">Cell membrane</location>
    </subcellularLocation>
    <subcellularLocation>
        <location evidence="1">Membrane</location>
        <topology evidence="1">Single-pass membrane protein</topology>
    </subcellularLocation>
</comment>
<keyword evidence="10" id="KW-0961">Cell wall biogenesis/degradation</keyword>
<comment type="caution">
    <text evidence="15">The sequence shown here is derived from an EMBL/GenBank/DDBJ whole genome shotgun (WGS) entry which is preliminary data.</text>
</comment>
<sequence length="692" mass="77469">MRQMNGEQEKHSEAESRKRFSFRINLFFFSSFLIFTVIIVRLAILQFVEGPQLKEEETGSITKSVPLPPIRGTIYDATGENKLAYSTPIQSLYITLDKNYSDSAESLRDPDKKLLPVLEQMTKKLSNRFNQYGAADAEKLTPDMILEAMDRNYRKANGFTPRLIKADLSEKEIAYFLQHKDEFPGVEVVEENVRHYDPDTVAVQAVGYVKNYSSARQAKSLEKYQEIQKTNSAENDPGVVYLENEAVGFDGLEYQYQEELRGKNGYKTVPVDPRNMPQGVESVTPPVKGYNVYSTINKNVQVKTEQAITDQLRWLHSNAVSGSTHPYAKTGFAVAMEVDTGNVVAMASMPDYDSNYWSSGSISTANYKKIENIYLNGTIRSFPSGQPGDHPESVVLLGSTIKPLSVLIGLEERLITTSTYYQDTGAAYFGRNNSSRVKNSSGHVYGGLDPASAIRHSSNAFMVDMIGERLYNKYRTNSELDQGVAVWDKYMKEFGLGAYTGVDLPNEWKGRREYVNEKETALSRLAYASFGQQGKYTTMQLAQYAAMLATKGKRMEPHMVSQIKDDEGNVVKTFKPKVLNEVDFPDAYWNEILRGMATDVSAFDGFPYDFARKTGTSQQSVGHELVDNGVFIAFAPRNNPKLAVAVVVPEGGFGAYSAGPIARKIFDAYDDEYGLDGVPKKNKNKEEDTEQQ</sequence>
<dbReference type="InterPro" id="IPR036138">
    <property type="entry name" value="PBP_dimer_sf"/>
</dbReference>
<evidence type="ECO:0000256" key="2">
    <source>
        <dbReference type="ARBA" id="ARBA00004236"/>
    </source>
</evidence>
<evidence type="ECO:0000259" key="13">
    <source>
        <dbReference type="Pfam" id="PF00905"/>
    </source>
</evidence>
<evidence type="ECO:0000256" key="3">
    <source>
        <dbReference type="ARBA" id="ARBA00007171"/>
    </source>
</evidence>
<dbReference type="RefSeq" id="WP_375355111.1">
    <property type="nucleotide sequence ID" value="NZ_JBHHMI010000007.1"/>
</dbReference>
<feature type="domain" description="Penicillin-binding protein dimerisation" evidence="14">
    <location>
        <begin position="67"/>
        <end position="275"/>
    </location>
</feature>
<evidence type="ECO:0000313" key="16">
    <source>
        <dbReference type="Proteomes" id="UP001580346"/>
    </source>
</evidence>
<organism evidence="15 16">
    <name type="scientific">Paenibacillus enshidis</name>
    <dbReference type="NCBI Taxonomy" id="1458439"/>
    <lineage>
        <taxon>Bacteria</taxon>
        <taxon>Bacillati</taxon>
        <taxon>Bacillota</taxon>
        <taxon>Bacilli</taxon>
        <taxon>Bacillales</taxon>
        <taxon>Paenibacillaceae</taxon>
        <taxon>Paenibacillus</taxon>
    </lineage>
</organism>
<proteinExistence type="inferred from homology"/>
<name>A0ABV5ASG5_9BACL</name>
<dbReference type="InterPro" id="IPR050515">
    <property type="entry name" value="Beta-lactam/transpept"/>
</dbReference>
<keyword evidence="16" id="KW-1185">Reference proteome</keyword>
<keyword evidence="4" id="KW-1003">Cell membrane</keyword>
<dbReference type="InterPro" id="IPR005311">
    <property type="entry name" value="PBP_dimer"/>
</dbReference>
<dbReference type="Gene3D" id="3.90.1310.10">
    <property type="entry name" value="Penicillin-binding protein 2a (Domain 2)"/>
    <property type="match status" value="1"/>
</dbReference>
<dbReference type="SUPFAM" id="SSF56601">
    <property type="entry name" value="beta-lactamase/transpeptidase-like"/>
    <property type="match status" value="1"/>
</dbReference>
<keyword evidence="7" id="KW-0573">Peptidoglycan synthesis</keyword>
<evidence type="ECO:0000256" key="10">
    <source>
        <dbReference type="ARBA" id="ARBA00023316"/>
    </source>
</evidence>
<evidence type="ECO:0000256" key="5">
    <source>
        <dbReference type="ARBA" id="ARBA00022692"/>
    </source>
</evidence>
<feature type="domain" description="Penicillin-binding protein transpeptidase" evidence="13">
    <location>
        <begin position="331"/>
        <end position="666"/>
    </location>
</feature>
<dbReference type="InterPro" id="IPR001460">
    <property type="entry name" value="PCN-bd_Tpept"/>
</dbReference>
<evidence type="ECO:0000256" key="4">
    <source>
        <dbReference type="ARBA" id="ARBA00022475"/>
    </source>
</evidence>
<feature type="region of interest" description="Disordered" evidence="11">
    <location>
        <begin position="673"/>
        <end position="692"/>
    </location>
</feature>
<dbReference type="EMBL" id="JBHHMI010000007">
    <property type="protein sequence ID" value="MFB5267140.1"/>
    <property type="molecule type" value="Genomic_DNA"/>
</dbReference>
<reference evidence="15 16" key="1">
    <citation type="submission" date="2024-09" db="EMBL/GenBank/DDBJ databases">
        <title>Paenibacillus zeirhizospherea sp. nov., isolated from surface of the maize (Zea mays) roots in a horticulture field, Hungary.</title>
        <authorList>
            <person name="Marton D."/>
            <person name="Farkas M."/>
            <person name="Bedics A."/>
            <person name="Toth E."/>
            <person name="Tancsics A."/>
            <person name="Boka K."/>
            <person name="Maroti G."/>
            <person name="Kriszt B."/>
            <person name="Cserhati M."/>
        </authorList>
    </citation>
    <scope>NUCLEOTIDE SEQUENCE [LARGE SCALE GENOMIC DNA]</scope>
    <source>
        <strain evidence="15 16">KCTC 33519</strain>
    </source>
</reference>
<evidence type="ECO:0000256" key="9">
    <source>
        <dbReference type="ARBA" id="ARBA00023136"/>
    </source>
</evidence>
<evidence type="ECO:0000256" key="6">
    <source>
        <dbReference type="ARBA" id="ARBA00022960"/>
    </source>
</evidence>
<keyword evidence="5 12" id="KW-0812">Transmembrane</keyword>
<evidence type="ECO:0000259" key="14">
    <source>
        <dbReference type="Pfam" id="PF03717"/>
    </source>
</evidence>
<evidence type="ECO:0000256" key="12">
    <source>
        <dbReference type="SAM" id="Phobius"/>
    </source>
</evidence>
<keyword evidence="6" id="KW-0133">Cell shape</keyword>
<keyword evidence="8 12" id="KW-1133">Transmembrane helix</keyword>
<evidence type="ECO:0000256" key="8">
    <source>
        <dbReference type="ARBA" id="ARBA00022989"/>
    </source>
</evidence>
<protein>
    <submittedName>
        <fullName evidence="15">Peptidoglycan D,D-transpeptidase FtsI family protein</fullName>
    </submittedName>
</protein>
<evidence type="ECO:0000256" key="1">
    <source>
        <dbReference type="ARBA" id="ARBA00004167"/>
    </source>
</evidence>
<dbReference type="Gene3D" id="3.40.710.10">
    <property type="entry name" value="DD-peptidase/beta-lactamase superfamily"/>
    <property type="match status" value="1"/>
</dbReference>
<dbReference type="PANTHER" id="PTHR30627:SF2">
    <property type="entry name" value="PEPTIDOGLYCAN D,D-TRANSPEPTIDASE MRDA"/>
    <property type="match status" value="1"/>
</dbReference>
<comment type="similarity">
    <text evidence="3">Belongs to the transpeptidase family.</text>
</comment>
<feature type="transmembrane region" description="Helical" evidence="12">
    <location>
        <begin position="20"/>
        <end position="44"/>
    </location>
</feature>
<evidence type="ECO:0000256" key="7">
    <source>
        <dbReference type="ARBA" id="ARBA00022984"/>
    </source>
</evidence>
<dbReference type="InterPro" id="IPR012338">
    <property type="entry name" value="Beta-lactam/transpept-like"/>
</dbReference>
<keyword evidence="9 12" id="KW-0472">Membrane</keyword>
<dbReference type="Proteomes" id="UP001580346">
    <property type="component" value="Unassembled WGS sequence"/>
</dbReference>
<dbReference type="Pfam" id="PF03717">
    <property type="entry name" value="PBP_dimer"/>
    <property type="match status" value="1"/>
</dbReference>
<dbReference type="PANTHER" id="PTHR30627">
    <property type="entry name" value="PEPTIDOGLYCAN D,D-TRANSPEPTIDASE"/>
    <property type="match status" value="1"/>
</dbReference>
<gene>
    <name evidence="15" type="ORF">ACE41H_10140</name>
</gene>